<dbReference type="PANTHER" id="PTHR43437">
    <property type="entry name" value="HYDROXYACYL-THIOESTER DEHYDRATASE TYPE 2, MITOCHONDRIAL-RELATED"/>
    <property type="match status" value="1"/>
</dbReference>
<dbReference type="EMBL" id="BART01000807">
    <property type="protein sequence ID" value="GAG56799.1"/>
    <property type="molecule type" value="Genomic_DNA"/>
</dbReference>
<dbReference type="GO" id="GO:0019171">
    <property type="term" value="F:(3R)-hydroxyacyl-[acyl-carrier-protein] dehydratase activity"/>
    <property type="evidence" value="ECO:0007669"/>
    <property type="project" value="TreeGrafter"/>
</dbReference>
<organism evidence="2">
    <name type="scientific">marine sediment metagenome</name>
    <dbReference type="NCBI Taxonomy" id="412755"/>
    <lineage>
        <taxon>unclassified sequences</taxon>
        <taxon>metagenomes</taxon>
        <taxon>ecological metagenomes</taxon>
    </lineage>
</organism>
<dbReference type="SUPFAM" id="SSF54637">
    <property type="entry name" value="Thioesterase/thiol ester dehydrase-isomerase"/>
    <property type="match status" value="1"/>
</dbReference>
<dbReference type="GO" id="GO:0006633">
    <property type="term" value="P:fatty acid biosynthetic process"/>
    <property type="evidence" value="ECO:0007669"/>
    <property type="project" value="TreeGrafter"/>
</dbReference>
<dbReference type="Gene3D" id="3.10.129.10">
    <property type="entry name" value="Hotdog Thioesterase"/>
    <property type="match status" value="1"/>
</dbReference>
<dbReference type="PANTHER" id="PTHR43437:SF3">
    <property type="entry name" value="HYDROXYACYL-THIOESTER DEHYDRATASE TYPE 2, MITOCHONDRIAL"/>
    <property type="match status" value="1"/>
</dbReference>
<accession>X0YKT6</accession>
<proteinExistence type="predicted"/>
<dbReference type="InterPro" id="IPR050965">
    <property type="entry name" value="UPF0336/Enoyl-CoA_hydratase"/>
</dbReference>
<sequence>MSLKPVKFDDYKVSDSAKFTKTITEEDIMKFAEVSGDYNPLHVNPEYAKTQMFGKQVAHGVISVGLISASLGVHLFGPGILYGEQSVRFVKPVFIGDELTAVATVKEKFTKKDGKLKFIRCDTKVYNQKEEIVTDGEAVVLLLN</sequence>
<reference evidence="2" key="1">
    <citation type="journal article" date="2014" name="Front. Microbiol.">
        <title>High frequency of phylogenetically diverse reductive dehalogenase-homologous genes in deep subseafloor sedimentary metagenomes.</title>
        <authorList>
            <person name="Kawai M."/>
            <person name="Futagami T."/>
            <person name="Toyoda A."/>
            <person name="Takaki Y."/>
            <person name="Nishi S."/>
            <person name="Hori S."/>
            <person name="Arai W."/>
            <person name="Tsubouchi T."/>
            <person name="Morono Y."/>
            <person name="Uchiyama I."/>
            <person name="Ito T."/>
            <person name="Fujiyama A."/>
            <person name="Inagaki F."/>
            <person name="Takami H."/>
        </authorList>
    </citation>
    <scope>NUCLEOTIDE SEQUENCE</scope>
    <source>
        <strain evidence="2">Expedition CK06-06</strain>
    </source>
</reference>
<dbReference type="CDD" id="cd03449">
    <property type="entry name" value="R_hydratase"/>
    <property type="match status" value="1"/>
</dbReference>
<protein>
    <recommendedName>
        <fullName evidence="1">MaoC-like domain-containing protein</fullName>
    </recommendedName>
</protein>
<dbReference type="AlphaFoldDB" id="X0YKT6"/>
<dbReference type="Pfam" id="PF01575">
    <property type="entry name" value="MaoC_dehydratas"/>
    <property type="match status" value="1"/>
</dbReference>
<name>X0YKT6_9ZZZZ</name>
<feature type="domain" description="MaoC-like" evidence="1">
    <location>
        <begin position="20"/>
        <end position="113"/>
    </location>
</feature>
<evidence type="ECO:0000259" key="1">
    <source>
        <dbReference type="Pfam" id="PF01575"/>
    </source>
</evidence>
<comment type="caution">
    <text evidence="2">The sequence shown here is derived from an EMBL/GenBank/DDBJ whole genome shotgun (WGS) entry which is preliminary data.</text>
</comment>
<gene>
    <name evidence="2" type="ORF">S01H4_03333</name>
</gene>
<evidence type="ECO:0000313" key="2">
    <source>
        <dbReference type="EMBL" id="GAG56799.1"/>
    </source>
</evidence>
<dbReference type="InterPro" id="IPR029069">
    <property type="entry name" value="HotDog_dom_sf"/>
</dbReference>
<dbReference type="InterPro" id="IPR002539">
    <property type="entry name" value="MaoC-like_dom"/>
</dbReference>